<protein>
    <submittedName>
        <fullName evidence="1">Uncharacterized protein</fullName>
    </submittedName>
</protein>
<gene>
    <name evidence="1" type="ORF">GSPATT00036421001</name>
</gene>
<dbReference type="InParanoid" id="A0CA25"/>
<evidence type="ECO:0000313" key="1">
    <source>
        <dbReference type="EMBL" id="CAK67642.1"/>
    </source>
</evidence>
<dbReference type="EMBL" id="CT868053">
    <property type="protein sequence ID" value="CAK67642.1"/>
    <property type="molecule type" value="Genomic_DNA"/>
</dbReference>
<dbReference type="OMA" id="NEFEMIN"/>
<reference evidence="1 2" key="1">
    <citation type="journal article" date="2006" name="Nature">
        <title>Global trends of whole-genome duplications revealed by the ciliate Paramecium tetraurelia.</title>
        <authorList>
            <consortium name="Genoscope"/>
            <person name="Aury J.-M."/>
            <person name="Jaillon O."/>
            <person name="Duret L."/>
            <person name="Noel B."/>
            <person name="Jubin C."/>
            <person name="Porcel B.M."/>
            <person name="Segurens B."/>
            <person name="Daubin V."/>
            <person name="Anthouard V."/>
            <person name="Aiach N."/>
            <person name="Arnaiz O."/>
            <person name="Billaut A."/>
            <person name="Beisson J."/>
            <person name="Blanc I."/>
            <person name="Bouhouche K."/>
            <person name="Camara F."/>
            <person name="Duharcourt S."/>
            <person name="Guigo R."/>
            <person name="Gogendeau D."/>
            <person name="Katinka M."/>
            <person name="Keller A.-M."/>
            <person name="Kissmehl R."/>
            <person name="Klotz C."/>
            <person name="Koll F."/>
            <person name="Le Moue A."/>
            <person name="Lepere C."/>
            <person name="Malinsky S."/>
            <person name="Nowacki M."/>
            <person name="Nowak J.K."/>
            <person name="Plattner H."/>
            <person name="Poulain J."/>
            <person name="Ruiz F."/>
            <person name="Serrano V."/>
            <person name="Zagulski M."/>
            <person name="Dessen P."/>
            <person name="Betermier M."/>
            <person name="Weissenbach J."/>
            <person name="Scarpelli C."/>
            <person name="Schachter V."/>
            <person name="Sperling L."/>
            <person name="Meyer E."/>
            <person name="Cohen J."/>
            <person name="Wincker P."/>
        </authorList>
    </citation>
    <scope>NUCLEOTIDE SEQUENCE [LARGE SCALE GENOMIC DNA]</scope>
    <source>
        <strain evidence="1 2">Stock d4-2</strain>
    </source>
</reference>
<sequence length="184" mass="22230">MYTKFNHRPVQEFAYQRKPKIKVLTKLGFQELMKLQSNPVQFEEQEDLTLRNYLKQGCLDPFTKKYRSQINLWEKLKQVENEGIGEEEIQEFNEFEIMNKEHPYLLRNHAYPLQEEYQEPLKLPQIQTERYQKSNAPKIWESSLFSGERVQLKRRKQKRQEAFKLAGSLSILRNLMQIEQSSQF</sequence>
<dbReference type="HOGENOM" id="CLU_1470915_0_0_1"/>
<name>A0CA25_PARTE</name>
<organism evidence="1 2">
    <name type="scientific">Paramecium tetraurelia</name>
    <dbReference type="NCBI Taxonomy" id="5888"/>
    <lineage>
        <taxon>Eukaryota</taxon>
        <taxon>Sar</taxon>
        <taxon>Alveolata</taxon>
        <taxon>Ciliophora</taxon>
        <taxon>Intramacronucleata</taxon>
        <taxon>Oligohymenophorea</taxon>
        <taxon>Peniculida</taxon>
        <taxon>Parameciidae</taxon>
        <taxon>Paramecium</taxon>
    </lineage>
</organism>
<evidence type="ECO:0000313" key="2">
    <source>
        <dbReference type="Proteomes" id="UP000000600"/>
    </source>
</evidence>
<dbReference type="RefSeq" id="XP_001435039.1">
    <property type="nucleotide sequence ID" value="XM_001435002.1"/>
</dbReference>
<dbReference type="KEGG" id="ptm:GSPATT00036421001"/>
<proteinExistence type="predicted"/>
<dbReference type="AlphaFoldDB" id="A0CA25"/>
<dbReference type="Proteomes" id="UP000000600">
    <property type="component" value="Unassembled WGS sequence"/>
</dbReference>
<accession>A0CA25</accession>
<keyword evidence="2" id="KW-1185">Reference proteome</keyword>
<dbReference type="OrthoDB" id="10347318at2759"/>
<dbReference type="GeneID" id="5020824"/>